<gene>
    <name evidence="3" type="ORF">ACFQQH_09425</name>
</gene>
<evidence type="ECO:0000256" key="2">
    <source>
        <dbReference type="SAM" id="SignalP"/>
    </source>
</evidence>
<reference evidence="4" key="1">
    <citation type="journal article" date="2019" name="Int. J. Syst. Evol. Microbiol.">
        <title>The Global Catalogue of Microorganisms (GCM) 10K type strain sequencing project: providing services to taxonomists for standard genome sequencing and annotation.</title>
        <authorList>
            <consortium name="The Broad Institute Genomics Platform"/>
            <consortium name="The Broad Institute Genome Sequencing Center for Infectious Disease"/>
            <person name="Wu L."/>
            <person name="Ma J."/>
        </authorList>
    </citation>
    <scope>NUCLEOTIDE SEQUENCE [LARGE SCALE GENOMIC DNA]</scope>
    <source>
        <strain evidence="4">JCM 4738</strain>
    </source>
</reference>
<feature type="signal peptide" evidence="2">
    <location>
        <begin position="1"/>
        <end position="21"/>
    </location>
</feature>
<feature type="region of interest" description="Disordered" evidence="1">
    <location>
        <begin position="25"/>
        <end position="82"/>
    </location>
</feature>
<feature type="chain" id="PRO_5045497021" evidence="2">
    <location>
        <begin position="22"/>
        <end position="185"/>
    </location>
</feature>
<keyword evidence="4" id="KW-1185">Reference proteome</keyword>
<dbReference type="EMBL" id="JBHTCT010000028">
    <property type="protein sequence ID" value="MFC7365334.1"/>
    <property type="molecule type" value="Genomic_DNA"/>
</dbReference>
<name>A0ABW2NFQ7_9BACL</name>
<sequence>MKHQLLGITALAAVLTLGACGGGNNDAMDDAAGGDNDDQAPTTEETGDATETAIEDDKAGENPSGGKNDGMEETTQGYGFKDFDLEIDVDGKDAVDASYETKEDGTFEAEYKNTLEGVDYGDDNQQEEAMNELDALFKEILLDQNVTEEKAKTKILDALEIQDYTKFELEVNFDEGPNLNIEENK</sequence>
<dbReference type="Proteomes" id="UP001596483">
    <property type="component" value="Unassembled WGS sequence"/>
</dbReference>
<protein>
    <submittedName>
        <fullName evidence="3">YusW family protein</fullName>
    </submittedName>
</protein>
<comment type="caution">
    <text evidence="3">The sequence shown here is derived from an EMBL/GenBank/DDBJ whole genome shotgun (WGS) entry which is preliminary data.</text>
</comment>
<proteinExistence type="predicted"/>
<keyword evidence="2" id="KW-0732">Signal</keyword>
<accession>A0ABW2NFQ7</accession>
<dbReference type="PROSITE" id="PS51257">
    <property type="entry name" value="PROKAR_LIPOPROTEIN"/>
    <property type="match status" value="1"/>
</dbReference>
<evidence type="ECO:0000313" key="4">
    <source>
        <dbReference type="Proteomes" id="UP001596483"/>
    </source>
</evidence>
<dbReference type="RefSeq" id="WP_157293797.1">
    <property type="nucleotide sequence ID" value="NZ_JBHTCT010000028.1"/>
</dbReference>
<feature type="compositionally biased region" description="Low complexity" evidence="1">
    <location>
        <begin position="30"/>
        <end position="52"/>
    </location>
</feature>
<evidence type="ECO:0000256" key="1">
    <source>
        <dbReference type="SAM" id="MobiDB-lite"/>
    </source>
</evidence>
<dbReference type="Pfam" id="PF14039">
    <property type="entry name" value="YusW"/>
    <property type="match status" value="1"/>
</dbReference>
<evidence type="ECO:0000313" key="3">
    <source>
        <dbReference type="EMBL" id="MFC7365334.1"/>
    </source>
</evidence>
<dbReference type="InterPro" id="IPR025623">
    <property type="entry name" value="YusW"/>
</dbReference>
<organism evidence="3 4">
    <name type="scientific">Bhargavaea changchunensis</name>
    <dbReference type="NCBI Taxonomy" id="2134037"/>
    <lineage>
        <taxon>Bacteria</taxon>
        <taxon>Bacillati</taxon>
        <taxon>Bacillota</taxon>
        <taxon>Bacilli</taxon>
        <taxon>Bacillales</taxon>
        <taxon>Caryophanaceae</taxon>
        <taxon>Bhargavaea</taxon>
    </lineage>
</organism>